<evidence type="ECO:0000313" key="1">
    <source>
        <dbReference type="EMBL" id="KZP23556.1"/>
    </source>
</evidence>
<accession>A0A166M219</accession>
<organism evidence="1 2">
    <name type="scientific">Athelia psychrophila</name>
    <dbReference type="NCBI Taxonomy" id="1759441"/>
    <lineage>
        <taxon>Eukaryota</taxon>
        <taxon>Fungi</taxon>
        <taxon>Dikarya</taxon>
        <taxon>Basidiomycota</taxon>
        <taxon>Agaricomycotina</taxon>
        <taxon>Agaricomycetes</taxon>
        <taxon>Agaricomycetidae</taxon>
        <taxon>Atheliales</taxon>
        <taxon>Atheliaceae</taxon>
        <taxon>Athelia</taxon>
    </lineage>
</organism>
<sequence>MGLTAGFTQAKSFSSAGHPGLVHYRMALCALRPYDPAAEVGLAELQEEEGKGYRDRTRVSFDAPDLRVDGLKAKVTVMHALWRLAMITNCASPKRVDGKLDCGPSPSGNQTDCDCYTHPY</sequence>
<protein>
    <submittedName>
        <fullName evidence="1">Uncharacterized protein</fullName>
    </submittedName>
</protein>
<reference evidence="1 2" key="1">
    <citation type="journal article" date="2016" name="Mol. Biol. Evol.">
        <title>Comparative Genomics of Early-Diverging Mushroom-Forming Fungi Provides Insights into the Origins of Lignocellulose Decay Capabilities.</title>
        <authorList>
            <person name="Nagy L.G."/>
            <person name="Riley R."/>
            <person name="Tritt A."/>
            <person name="Adam C."/>
            <person name="Daum C."/>
            <person name="Floudas D."/>
            <person name="Sun H."/>
            <person name="Yadav J.S."/>
            <person name="Pangilinan J."/>
            <person name="Larsson K.H."/>
            <person name="Matsuura K."/>
            <person name="Barry K."/>
            <person name="Labutti K."/>
            <person name="Kuo R."/>
            <person name="Ohm R.A."/>
            <person name="Bhattacharya S.S."/>
            <person name="Shirouzu T."/>
            <person name="Yoshinaga Y."/>
            <person name="Martin F.M."/>
            <person name="Grigoriev I.V."/>
            <person name="Hibbett D.S."/>
        </authorList>
    </citation>
    <scope>NUCLEOTIDE SEQUENCE [LARGE SCALE GENOMIC DNA]</scope>
    <source>
        <strain evidence="1 2">CBS 109695</strain>
    </source>
</reference>
<dbReference type="AlphaFoldDB" id="A0A166M219"/>
<gene>
    <name evidence="1" type="ORF">FIBSPDRAFT_450053</name>
</gene>
<evidence type="ECO:0000313" key="2">
    <source>
        <dbReference type="Proteomes" id="UP000076532"/>
    </source>
</evidence>
<dbReference type="Proteomes" id="UP000076532">
    <property type="component" value="Unassembled WGS sequence"/>
</dbReference>
<name>A0A166M219_9AGAM</name>
<keyword evidence="2" id="KW-1185">Reference proteome</keyword>
<proteinExistence type="predicted"/>
<dbReference type="EMBL" id="KV417531">
    <property type="protein sequence ID" value="KZP23556.1"/>
    <property type="molecule type" value="Genomic_DNA"/>
</dbReference>